<evidence type="ECO:0000256" key="1">
    <source>
        <dbReference type="ARBA" id="ARBA00004123"/>
    </source>
</evidence>
<evidence type="ECO:0000256" key="2">
    <source>
        <dbReference type="ARBA" id="ARBA00006454"/>
    </source>
</evidence>
<dbReference type="GO" id="GO:0006355">
    <property type="term" value="P:regulation of DNA-templated transcription"/>
    <property type="evidence" value="ECO:0007669"/>
    <property type="project" value="InterPro"/>
</dbReference>
<gene>
    <name evidence="11" type="ORF">CJ030_MR2G013753</name>
</gene>
<dbReference type="Pfam" id="PF07526">
    <property type="entry name" value="POX"/>
    <property type="match status" value="2"/>
</dbReference>
<keyword evidence="6" id="KW-0804">Transcription</keyword>
<dbReference type="InterPro" id="IPR008422">
    <property type="entry name" value="KN_HD"/>
</dbReference>
<feature type="compositionally biased region" description="Polar residues" evidence="9">
    <location>
        <begin position="598"/>
        <end position="615"/>
    </location>
</feature>
<dbReference type="EMBL" id="RXIC02000020">
    <property type="protein sequence ID" value="KAB1224211.1"/>
    <property type="molecule type" value="Genomic_DNA"/>
</dbReference>
<evidence type="ECO:0000256" key="8">
    <source>
        <dbReference type="PROSITE-ProRule" id="PRU00108"/>
    </source>
</evidence>
<comment type="subcellular location">
    <subcellularLocation>
        <location evidence="1 8">Nucleus</location>
    </subcellularLocation>
</comment>
<evidence type="ECO:0000256" key="7">
    <source>
        <dbReference type="ARBA" id="ARBA00023242"/>
    </source>
</evidence>
<dbReference type="InterPro" id="IPR006563">
    <property type="entry name" value="POX_dom"/>
</dbReference>
<evidence type="ECO:0000256" key="4">
    <source>
        <dbReference type="ARBA" id="ARBA00023125"/>
    </source>
</evidence>
<keyword evidence="12" id="KW-1185">Reference proteome</keyword>
<dbReference type="InterPro" id="IPR050224">
    <property type="entry name" value="TALE_homeobox"/>
</dbReference>
<sequence length="730" mass="80017">MADGFEPYHVPQQSRRDKLRVIISQNHPGGVVEPNPANLQGCTGLLPLYDPSLLSSDLLTCANTTTASHGFHYQNPQLSGPTNEACKDNRSGCSVKEEGVNLMGFVGGIMNGGSSSSSASPHPYLDPHHSLPNIPSSIQDINSSSFLYPPRSLQSLRDFDQSYNGGEVVVFKPEPLSLSLSSHATHQSNLPLELNLQRYGYSGGGYVIPGIVGGSASASNDVSRSSVPLGPFTGYASVLKGSRFLKPAQQLLEEFCDIAGRGIYAEKIVADSSLMESPMESLSAAGVADDLLSCGDGDETRRKKSRLISMLDERKLLGTWGFTWTSLEGKILVSQSVYSDSTGSVICKNAFMSLSLFSSKIFILLTGIRAHGSDAMEGSEFRGLVLWLPMFQHIVSRPYLGNFWVISLKVYRRYKQYYQQMQAVVASFEYVAGLGNAAPYANLAIKALSKHFRCLKNAITDQLQFARKGQGHVTHGKDEAPRFGNTERGLYCQRSVHNSGFLEHQPVWRPQRGLPERAVTVLRAWLFEHFLHPYPTDTDKLMLAKQTGLSRSQVSNWFINARVRLWKPMVEEIHMLETRQAQKALHRDERTANRSSDHLNSGNSLVSENPSTSTQRVEDTPSKRTRNELSHMPVGSEEPQNSAYNDFSSHSPLGVGVSMAGGNSGVSLTLGLHQNNGIGLSEPFPINAAQRFGLALEANGEGYVMGGFELHNRHFGREVLGGQLLHDFVG</sequence>
<evidence type="ECO:0000256" key="5">
    <source>
        <dbReference type="ARBA" id="ARBA00023155"/>
    </source>
</evidence>
<dbReference type="Pfam" id="PF05920">
    <property type="entry name" value="Homeobox_KN"/>
    <property type="match status" value="1"/>
</dbReference>
<reference evidence="11 12" key="1">
    <citation type="journal article" date="2019" name="Plant Biotechnol. J.">
        <title>The red bayberry genome and genetic basis of sex determination.</title>
        <authorList>
            <person name="Jia H.M."/>
            <person name="Jia H.J."/>
            <person name="Cai Q.L."/>
            <person name="Wang Y."/>
            <person name="Zhao H.B."/>
            <person name="Yang W.F."/>
            <person name="Wang G.Y."/>
            <person name="Li Y.H."/>
            <person name="Zhan D.L."/>
            <person name="Shen Y.T."/>
            <person name="Niu Q.F."/>
            <person name="Chang L."/>
            <person name="Qiu J."/>
            <person name="Zhao L."/>
            <person name="Xie H.B."/>
            <person name="Fu W.Y."/>
            <person name="Jin J."/>
            <person name="Li X.W."/>
            <person name="Jiao Y."/>
            <person name="Zhou C.C."/>
            <person name="Tu T."/>
            <person name="Chai C.Y."/>
            <person name="Gao J.L."/>
            <person name="Fan L.J."/>
            <person name="van de Weg E."/>
            <person name="Wang J.Y."/>
            <person name="Gao Z.S."/>
        </authorList>
    </citation>
    <scope>NUCLEOTIDE SEQUENCE [LARGE SCALE GENOMIC DNA]</scope>
    <source>
        <tissue evidence="11">Leaves</tissue>
    </source>
</reference>
<dbReference type="PROSITE" id="PS50071">
    <property type="entry name" value="HOMEOBOX_2"/>
    <property type="match status" value="1"/>
</dbReference>
<dbReference type="InterPro" id="IPR009057">
    <property type="entry name" value="Homeodomain-like_sf"/>
</dbReference>
<dbReference type="Gene3D" id="1.10.10.60">
    <property type="entry name" value="Homeodomain-like"/>
    <property type="match status" value="1"/>
</dbReference>
<proteinExistence type="inferred from homology"/>
<evidence type="ECO:0000256" key="6">
    <source>
        <dbReference type="ARBA" id="ARBA00023163"/>
    </source>
</evidence>
<keyword evidence="4 8" id="KW-0238">DNA-binding</keyword>
<feature type="DNA-binding region" description="Homeobox" evidence="8">
    <location>
        <begin position="507"/>
        <end position="569"/>
    </location>
</feature>
<dbReference type="SUPFAM" id="SSF46689">
    <property type="entry name" value="Homeodomain-like"/>
    <property type="match status" value="1"/>
</dbReference>
<comment type="similarity">
    <text evidence="2">Belongs to the TALE/BELL homeobox family.</text>
</comment>
<organism evidence="11 12">
    <name type="scientific">Morella rubra</name>
    <name type="common">Chinese bayberry</name>
    <dbReference type="NCBI Taxonomy" id="262757"/>
    <lineage>
        <taxon>Eukaryota</taxon>
        <taxon>Viridiplantae</taxon>
        <taxon>Streptophyta</taxon>
        <taxon>Embryophyta</taxon>
        <taxon>Tracheophyta</taxon>
        <taxon>Spermatophyta</taxon>
        <taxon>Magnoliopsida</taxon>
        <taxon>eudicotyledons</taxon>
        <taxon>Gunneridae</taxon>
        <taxon>Pentapetalae</taxon>
        <taxon>rosids</taxon>
        <taxon>fabids</taxon>
        <taxon>Fagales</taxon>
        <taxon>Myricaceae</taxon>
        <taxon>Morella</taxon>
    </lineage>
</organism>
<dbReference type="SMART" id="SM00389">
    <property type="entry name" value="HOX"/>
    <property type="match status" value="1"/>
</dbReference>
<dbReference type="AlphaFoldDB" id="A0A6A1WG62"/>
<dbReference type="OrthoDB" id="10056939at2759"/>
<dbReference type="SMART" id="SM00574">
    <property type="entry name" value="POX"/>
    <property type="match status" value="1"/>
</dbReference>
<feature type="region of interest" description="Disordered" evidence="9">
    <location>
        <begin position="582"/>
        <end position="642"/>
    </location>
</feature>
<dbReference type="GO" id="GO:0005634">
    <property type="term" value="C:nucleus"/>
    <property type="evidence" value="ECO:0007669"/>
    <property type="project" value="UniProtKB-SubCell"/>
</dbReference>
<dbReference type="FunFam" id="1.10.10.60:FF:000117">
    <property type="entry name" value="BEL1-like homeodomain protein 9"/>
    <property type="match status" value="1"/>
</dbReference>
<dbReference type="CDD" id="cd00086">
    <property type="entry name" value="homeodomain"/>
    <property type="match status" value="1"/>
</dbReference>
<feature type="domain" description="Homeobox" evidence="10">
    <location>
        <begin position="505"/>
        <end position="568"/>
    </location>
</feature>
<feature type="compositionally biased region" description="Basic and acidic residues" evidence="9">
    <location>
        <begin position="585"/>
        <end position="597"/>
    </location>
</feature>
<name>A0A6A1WG62_9ROSI</name>
<dbReference type="Proteomes" id="UP000516437">
    <property type="component" value="Chromosome 2"/>
</dbReference>
<evidence type="ECO:0000256" key="3">
    <source>
        <dbReference type="ARBA" id="ARBA00023015"/>
    </source>
</evidence>
<comment type="caution">
    <text evidence="11">The sequence shown here is derived from an EMBL/GenBank/DDBJ whole genome shotgun (WGS) entry which is preliminary data.</text>
</comment>
<evidence type="ECO:0000313" key="12">
    <source>
        <dbReference type="Proteomes" id="UP000516437"/>
    </source>
</evidence>
<keyword evidence="3" id="KW-0805">Transcription regulation</keyword>
<dbReference type="GO" id="GO:0003677">
    <property type="term" value="F:DNA binding"/>
    <property type="evidence" value="ECO:0007669"/>
    <property type="project" value="UniProtKB-UniRule"/>
</dbReference>
<accession>A0A6A1WG62</accession>
<evidence type="ECO:0000313" key="11">
    <source>
        <dbReference type="EMBL" id="KAB1224211.1"/>
    </source>
</evidence>
<evidence type="ECO:0000256" key="9">
    <source>
        <dbReference type="SAM" id="MobiDB-lite"/>
    </source>
</evidence>
<keyword evidence="7 8" id="KW-0539">Nucleus</keyword>
<keyword evidence="5 8" id="KW-0371">Homeobox</keyword>
<evidence type="ECO:0000259" key="10">
    <source>
        <dbReference type="PROSITE" id="PS50071"/>
    </source>
</evidence>
<protein>
    <submittedName>
        <fullName evidence="11">BEL1-like homeodomain protein 9</fullName>
    </submittedName>
</protein>
<feature type="region of interest" description="Disordered" evidence="9">
    <location>
        <begin position="114"/>
        <end position="133"/>
    </location>
</feature>
<feature type="compositionally biased region" description="Basic and acidic residues" evidence="9">
    <location>
        <begin position="616"/>
        <end position="629"/>
    </location>
</feature>
<dbReference type="InterPro" id="IPR001356">
    <property type="entry name" value="HD"/>
</dbReference>
<dbReference type="PANTHER" id="PTHR11850">
    <property type="entry name" value="HOMEOBOX PROTEIN TRANSCRIPTION FACTORS"/>
    <property type="match status" value="1"/>
</dbReference>